<dbReference type="CDD" id="cd03512">
    <property type="entry name" value="Alkane-hydroxylase"/>
    <property type="match status" value="1"/>
</dbReference>
<dbReference type="GO" id="GO:0004497">
    <property type="term" value="F:monooxygenase activity"/>
    <property type="evidence" value="ECO:0007669"/>
    <property type="project" value="UniProtKB-KW"/>
</dbReference>
<keyword evidence="15" id="KW-1185">Reference proteome</keyword>
<dbReference type="GO" id="GO:0046872">
    <property type="term" value="F:metal ion binding"/>
    <property type="evidence" value="ECO:0007669"/>
    <property type="project" value="UniProtKB-KW"/>
</dbReference>
<protein>
    <submittedName>
        <fullName evidence="14">Alkane 1-monooxygenase</fullName>
    </submittedName>
</protein>
<comment type="similarity">
    <text evidence="2">Belongs to the fatty acid desaturase type 1 family. AlkB subfamily.</text>
</comment>
<evidence type="ECO:0000256" key="7">
    <source>
        <dbReference type="ARBA" id="ARBA00022989"/>
    </source>
</evidence>
<comment type="subcellular location">
    <subcellularLocation>
        <location evidence="1">Cell inner membrane</location>
        <topology evidence="1">Multi-pass membrane protein</topology>
    </subcellularLocation>
</comment>
<dbReference type="GO" id="GO:0005886">
    <property type="term" value="C:plasma membrane"/>
    <property type="evidence" value="ECO:0007669"/>
    <property type="project" value="UniProtKB-SubCell"/>
</dbReference>
<evidence type="ECO:0000256" key="3">
    <source>
        <dbReference type="ARBA" id="ARBA00022475"/>
    </source>
</evidence>
<keyword evidence="4" id="KW-0997">Cell inner membrane</keyword>
<proteinExistence type="inferred from homology"/>
<evidence type="ECO:0000256" key="11">
    <source>
        <dbReference type="ARBA" id="ARBA00023136"/>
    </source>
</evidence>
<keyword evidence="7 12" id="KW-1133">Transmembrane helix</keyword>
<dbReference type="EMBL" id="FMWG01000002">
    <property type="protein sequence ID" value="SCZ53579.1"/>
    <property type="molecule type" value="Genomic_DNA"/>
</dbReference>
<sequence length="329" mass="36541">MHWFYMASLSAPIAALCAGWIGGIWPSLALLWVTAGVFLLDHLGRRKQTQSTTGARSLPVLLAYAHLALIGLGLSLIAQAPLSEAMPLMLSIGLISGQISHPNAHELIHASSRIKRMLGGMIYGTLLIGHHVSAHLRVHHVHVATPADPNSARFNEGFYAFFARAWIGSFRAGFQAEKHLRTGQSGLKHLHPYYSYLMWSTITLTSAAFIAGTYGVFIWVFIAIFAQSQILLADYVQHYGLTRKMSANQRYEPVGPAHSWNAPHWYSSAMMLNAPRHSDHHINPRKSFPALDLTSEMPQLPHSLPVMAVIALYPPLWRRVMHPRLDAIT</sequence>
<evidence type="ECO:0000313" key="15">
    <source>
        <dbReference type="Proteomes" id="UP000198767"/>
    </source>
</evidence>
<keyword evidence="5 12" id="KW-0812">Transmembrane</keyword>
<organism evidence="14 15">
    <name type="scientific">Epibacterium ulvae</name>
    <dbReference type="NCBI Taxonomy" id="1156985"/>
    <lineage>
        <taxon>Bacteria</taxon>
        <taxon>Pseudomonadati</taxon>
        <taxon>Pseudomonadota</taxon>
        <taxon>Alphaproteobacteria</taxon>
        <taxon>Rhodobacterales</taxon>
        <taxon>Roseobacteraceae</taxon>
        <taxon>Epibacterium</taxon>
    </lineage>
</organism>
<evidence type="ECO:0000256" key="9">
    <source>
        <dbReference type="ARBA" id="ARBA00023004"/>
    </source>
</evidence>
<keyword evidence="3" id="KW-1003">Cell membrane</keyword>
<reference evidence="14 15" key="1">
    <citation type="submission" date="2016-10" db="EMBL/GenBank/DDBJ databases">
        <authorList>
            <person name="de Groot N.N."/>
        </authorList>
    </citation>
    <scope>NUCLEOTIDE SEQUENCE [LARGE SCALE GENOMIC DNA]</scope>
    <source>
        <strain evidence="14 15">U95</strain>
    </source>
</reference>
<feature type="transmembrane region" description="Helical" evidence="12">
    <location>
        <begin position="61"/>
        <end position="82"/>
    </location>
</feature>
<evidence type="ECO:0000256" key="12">
    <source>
        <dbReference type="SAM" id="Phobius"/>
    </source>
</evidence>
<dbReference type="Proteomes" id="UP000198767">
    <property type="component" value="Unassembled WGS sequence"/>
</dbReference>
<evidence type="ECO:0000256" key="8">
    <source>
        <dbReference type="ARBA" id="ARBA00023002"/>
    </source>
</evidence>
<accession>A0A1G5PX09</accession>
<keyword evidence="11 12" id="KW-0472">Membrane</keyword>
<evidence type="ECO:0000313" key="14">
    <source>
        <dbReference type="EMBL" id="SCZ53579.1"/>
    </source>
</evidence>
<evidence type="ECO:0000256" key="6">
    <source>
        <dbReference type="ARBA" id="ARBA00022723"/>
    </source>
</evidence>
<dbReference type="InterPro" id="IPR033885">
    <property type="entry name" value="AlkB/XylM"/>
</dbReference>
<dbReference type="AlphaFoldDB" id="A0A1G5PX09"/>
<evidence type="ECO:0000256" key="2">
    <source>
        <dbReference type="ARBA" id="ARBA00010823"/>
    </source>
</evidence>
<evidence type="ECO:0000256" key="10">
    <source>
        <dbReference type="ARBA" id="ARBA00023033"/>
    </source>
</evidence>
<dbReference type="PANTHER" id="PTHR38674">
    <property type="entry name" value="ALKANE 1-MONOOXYGENASE 1"/>
    <property type="match status" value="1"/>
</dbReference>
<dbReference type="OrthoDB" id="4759734at2"/>
<feature type="transmembrane region" description="Helical" evidence="12">
    <location>
        <begin position="12"/>
        <end position="40"/>
    </location>
</feature>
<name>A0A1G5PX09_9RHOB</name>
<evidence type="ECO:0000256" key="5">
    <source>
        <dbReference type="ARBA" id="ARBA00022692"/>
    </source>
</evidence>
<keyword evidence="6" id="KW-0479">Metal-binding</keyword>
<feature type="domain" description="Fatty acid desaturase" evidence="13">
    <location>
        <begin position="87"/>
        <end position="305"/>
    </location>
</feature>
<keyword evidence="10 14" id="KW-0503">Monooxygenase</keyword>
<keyword evidence="9" id="KW-0408">Iron</keyword>
<evidence type="ECO:0000256" key="1">
    <source>
        <dbReference type="ARBA" id="ARBA00004429"/>
    </source>
</evidence>
<dbReference type="PANTHER" id="PTHR38674:SF1">
    <property type="entry name" value="ALKANE 1-MONOOXYGENASE 1"/>
    <property type="match status" value="1"/>
</dbReference>
<dbReference type="GO" id="GO:0006629">
    <property type="term" value="P:lipid metabolic process"/>
    <property type="evidence" value="ECO:0007669"/>
    <property type="project" value="InterPro"/>
</dbReference>
<dbReference type="InterPro" id="IPR005804">
    <property type="entry name" value="FA_desaturase_dom"/>
</dbReference>
<evidence type="ECO:0000256" key="4">
    <source>
        <dbReference type="ARBA" id="ARBA00022519"/>
    </source>
</evidence>
<keyword evidence="8" id="KW-0560">Oxidoreductase</keyword>
<dbReference type="STRING" id="1156985.SAMN04488118_102157"/>
<dbReference type="Pfam" id="PF00487">
    <property type="entry name" value="FA_desaturase"/>
    <property type="match status" value="1"/>
</dbReference>
<gene>
    <name evidence="14" type="ORF">SAMN04488118_102157</name>
</gene>
<evidence type="ECO:0000259" key="13">
    <source>
        <dbReference type="Pfam" id="PF00487"/>
    </source>
</evidence>